<dbReference type="GO" id="GO:0030248">
    <property type="term" value="F:cellulose binding"/>
    <property type="evidence" value="ECO:0007669"/>
    <property type="project" value="InterPro"/>
</dbReference>
<evidence type="ECO:0000256" key="1">
    <source>
        <dbReference type="ARBA" id="ARBA00000966"/>
    </source>
</evidence>
<dbReference type="SMART" id="SM00236">
    <property type="entry name" value="fCBD"/>
    <property type="match status" value="2"/>
</dbReference>
<dbReference type="PROSITE" id="PS01140">
    <property type="entry name" value="GLYCOSYL_HYDROL_F45"/>
    <property type="match status" value="1"/>
</dbReference>
<evidence type="ECO:0000256" key="2">
    <source>
        <dbReference type="ARBA" id="ARBA00007793"/>
    </source>
</evidence>
<dbReference type="GO" id="GO:0005576">
    <property type="term" value="C:extracellular region"/>
    <property type="evidence" value="ECO:0007669"/>
    <property type="project" value="InterPro"/>
</dbReference>
<evidence type="ECO:0000256" key="9">
    <source>
        <dbReference type="ARBA" id="ARBA00023326"/>
    </source>
</evidence>
<dbReference type="SUPFAM" id="SSF50685">
    <property type="entry name" value="Barwin-like endoglucanases"/>
    <property type="match status" value="1"/>
</dbReference>
<keyword evidence="15" id="KW-1185">Reference proteome</keyword>
<keyword evidence="8" id="KW-0326">Glycosidase</keyword>
<dbReference type="SUPFAM" id="SSF57180">
    <property type="entry name" value="Cellulose-binding domain"/>
    <property type="match status" value="2"/>
</dbReference>
<gene>
    <name evidence="14" type="ORF">BDA99DRAFT_136903</name>
</gene>
<accession>A0AAD5K5U2</accession>
<evidence type="ECO:0000256" key="4">
    <source>
        <dbReference type="ARBA" id="ARBA00022729"/>
    </source>
</evidence>
<dbReference type="InterPro" id="IPR052288">
    <property type="entry name" value="GH45_Enzymes"/>
</dbReference>
<name>A0AAD5K5U2_9FUNG</name>
<dbReference type="PANTHER" id="PTHR39730:SF1">
    <property type="entry name" value="ENDOGLUCANASE 1"/>
    <property type="match status" value="1"/>
</dbReference>
<reference evidence="14" key="2">
    <citation type="submission" date="2023-02" db="EMBL/GenBank/DDBJ databases">
        <authorList>
            <consortium name="DOE Joint Genome Institute"/>
            <person name="Mondo S.J."/>
            <person name="Chang Y."/>
            <person name="Wang Y."/>
            <person name="Ahrendt S."/>
            <person name="Andreopoulos W."/>
            <person name="Barry K."/>
            <person name="Beard J."/>
            <person name="Benny G.L."/>
            <person name="Blankenship S."/>
            <person name="Bonito G."/>
            <person name="Cuomo C."/>
            <person name="Desiro A."/>
            <person name="Gervers K.A."/>
            <person name="Hundley H."/>
            <person name="Kuo A."/>
            <person name="LaButti K."/>
            <person name="Lang B.F."/>
            <person name="Lipzen A."/>
            <person name="O'Donnell K."/>
            <person name="Pangilinan J."/>
            <person name="Reynolds N."/>
            <person name="Sandor L."/>
            <person name="Smith M.W."/>
            <person name="Tsang A."/>
            <person name="Grigoriev I.V."/>
            <person name="Stajich J.E."/>
            <person name="Spatafora J.W."/>
        </authorList>
    </citation>
    <scope>NUCLEOTIDE SEQUENCE</scope>
    <source>
        <strain evidence="14">RSA 2281</strain>
    </source>
</reference>
<feature type="compositionally biased region" description="Low complexity" evidence="11">
    <location>
        <begin position="184"/>
        <end position="213"/>
    </location>
</feature>
<dbReference type="GO" id="GO:0030245">
    <property type="term" value="P:cellulose catabolic process"/>
    <property type="evidence" value="ECO:0007669"/>
    <property type="project" value="UniProtKB-KW"/>
</dbReference>
<dbReference type="PANTHER" id="PTHR39730">
    <property type="entry name" value="ENDOGLUCANASE 1"/>
    <property type="match status" value="1"/>
</dbReference>
<proteinExistence type="inferred from homology"/>
<feature type="domain" description="CBM1" evidence="13">
    <location>
        <begin position="25"/>
        <end position="61"/>
    </location>
</feature>
<feature type="compositionally biased region" description="Low complexity" evidence="11">
    <location>
        <begin position="139"/>
        <end position="156"/>
    </location>
</feature>
<dbReference type="InterPro" id="IPR000334">
    <property type="entry name" value="Glyco_hydro_45"/>
</dbReference>
<evidence type="ECO:0000256" key="7">
    <source>
        <dbReference type="ARBA" id="ARBA00023277"/>
    </source>
</evidence>
<sequence length="427" mass="45078">MRATSVFGILIALAGTHQLTFAGECDNAPFGRCGGKDWEGSECCTEGYECKVQNTYYSQCVPVDQSKSSCSQAYSQCGGKAFTGETCCVSGFECVKANAWYSQCLPKYRWESGSSSGSSDKSDEATPTATTEKPVENATTEVQKPTTTTTTTVETKPTQEPEEPKPSTTKEEESKPSTTKESKPTTTQKPVETTTTTSAPKTTTTSSSGSSSTYAPISGGASGSGSTTRYWDCCKASCSWPGKADVSSPVGTCKADGVTRLTDYNAQSGCNGGNAYMCNDNQPWAINDKLSYGFAAASIAGKDESGWCCGCYELSFTSGSVEGKKLVVQVTNTGGDLGSNHFDLQIPGGGVGIFNGCESQWNAPSNGWGERYGGLSSASGCSDLPKELQAGCEWRFNWFKNADNPSVTFKEVTCPAELTKKTGCSRS</sequence>
<dbReference type="GO" id="GO:0008810">
    <property type="term" value="F:cellulase activity"/>
    <property type="evidence" value="ECO:0007669"/>
    <property type="project" value="UniProtKB-EC"/>
</dbReference>
<evidence type="ECO:0000256" key="12">
    <source>
        <dbReference type="SAM" id="SignalP"/>
    </source>
</evidence>
<dbReference type="Proteomes" id="UP001209540">
    <property type="component" value="Unassembled WGS sequence"/>
</dbReference>
<dbReference type="InterPro" id="IPR000254">
    <property type="entry name" value="CBD"/>
</dbReference>
<evidence type="ECO:0000256" key="10">
    <source>
        <dbReference type="PROSITE-ProRule" id="PRU10069"/>
    </source>
</evidence>
<feature type="domain" description="CBM1" evidence="13">
    <location>
        <begin position="69"/>
        <end position="105"/>
    </location>
</feature>
<dbReference type="AlphaFoldDB" id="A0AAD5K5U2"/>
<evidence type="ECO:0000256" key="11">
    <source>
        <dbReference type="SAM" id="MobiDB-lite"/>
    </source>
</evidence>
<dbReference type="InterPro" id="IPR035971">
    <property type="entry name" value="CBD_sf"/>
</dbReference>
<comment type="catalytic activity">
    <reaction evidence="1 10">
        <text>Endohydrolysis of (1-&gt;4)-beta-D-glucosidic linkages in cellulose, lichenin and cereal beta-D-glucans.</text>
        <dbReference type="EC" id="3.2.1.4"/>
    </reaction>
</comment>
<evidence type="ECO:0000313" key="14">
    <source>
        <dbReference type="EMBL" id="KAI9257337.1"/>
    </source>
</evidence>
<evidence type="ECO:0000313" key="15">
    <source>
        <dbReference type="Proteomes" id="UP001209540"/>
    </source>
</evidence>
<feature type="compositionally biased region" description="Basic and acidic residues" evidence="11">
    <location>
        <begin position="157"/>
        <end position="183"/>
    </location>
</feature>
<evidence type="ECO:0000256" key="8">
    <source>
        <dbReference type="ARBA" id="ARBA00023295"/>
    </source>
</evidence>
<organism evidence="14 15">
    <name type="scientific">Phascolomyces articulosus</name>
    <dbReference type="NCBI Taxonomy" id="60185"/>
    <lineage>
        <taxon>Eukaryota</taxon>
        <taxon>Fungi</taxon>
        <taxon>Fungi incertae sedis</taxon>
        <taxon>Mucoromycota</taxon>
        <taxon>Mucoromycotina</taxon>
        <taxon>Mucoromycetes</taxon>
        <taxon>Mucorales</taxon>
        <taxon>Lichtheimiaceae</taxon>
        <taxon>Phascolomyces</taxon>
    </lineage>
</organism>
<feature type="active site" description="Nucleophile" evidence="10">
    <location>
        <position position="232"/>
    </location>
</feature>
<dbReference type="InterPro" id="IPR036908">
    <property type="entry name" value="RlpA-like_sf"/>
</dbReference>
<protein>
    <recommendedName>
        <fullName evidence="3 10">Cellulase</fullName>
        <ecNumber evidence="3 10">3.2.1.4</ecNumber>
    </recommendedName>
</protein>
<evidence type="ECO:0000256" key="5">
    <source>
        <dbReference type="ARBA" id="ARBA00022801"/>
    </source>
</evidence>
<dbReference type="Pfam" id="PF02015">
    <property type="entry name" value="Glyco_hydro_45"/>
    <property type="match status" value="1"/>
</dbReference>
<keyword evidence="7" id="KW-0119">Carbohydrate metabolism</keyword>
<evidence type="ECO:0000256" key="3">
    <source>
        <dbReference type="ARBA" id="ARBA00012601"/>
    </source>
</evidence>
<comment type="caution">
    <text evidence="14">The sequence shown here is derived from an EMBL/GenBank/DDBJ whole genome shotgun (WGS) entry which is preliminary data.</text>
</comment>
<feature type="chain" id="PRO_5042200414" description="Cellulase" evidence="12">
    <location>
        <begin position="23"/>
        <end position="427"/>
    </location>
</feature>
<evidence type="ECO:0000256" key="6">
    <source>
        <dbReference type="ARBA" id="ARBA00023001"/>
    </source>
</evidence>
<dbReference type="PROSITE" id="PS00562">
    <property type="entry name" value="CBM1_1"/>
    <property type="match status" value="1"/>
</dbReference>
<dbReference type="Pfam" id="PF00734">
    <property type="entry name" value="CBM_1"/>
    <property type="match status" value="2"/>
</dbReference>
<keyword evidence="4 12" id="KW-0732">Signal</keyword>
<feature type="signal peptide" evidence="12">
    <location>
        <begin position="1"/>
        <end position="22"/>
    </location>
</feature>
<dbReference type="EC" id="3.2.1.4" evidence="3 10"/>
<dbReference type="PROSITE" id="PS51164">
    <property type="entry name" value="CBM1_2"/>
    <property type="match status" value="2"/>
</dbReference>
<feature type="region of interest" description="Disordered" evidence="11">
    <location>
        <begin position="112"/>
        <end position="225"/>
    </location>
</feature>
<keyword evidence="5" id="KW-0378">Hydrolase</keyword>
<evidence type="ECO:0000259" key="13">
    <source>
        <dbReference type="PROSITE" id="PS51164"/>
    </source>
</evidence>
<dbReference type="Gene3D" id="2.40.40.10">
    <property type="entry name" value="RlpA-like domain"/>
    <property type="match status" value="1"/>
</dbReference>
<keyword evidence="9" id="KW-0624">Polysaccharide degradation</keyword>
<reference evidence="14" key="1">
    <citation type="journal article" date="2022" name="IScience">
        <title>Evolution of zygomycete secretomes and the origins of terrestrial fungal ecologies.</title>
        <authorList>
            <person name="Chang Y."/>
            <person name="Wang Y."/>
            <person name="Mondo S."/>
            <person name="Ahrendt S."/>
            <person name="Andreopoulos W."/>
            <person name="Barry K."/>
            <person name="Beard J."/>
            <person name="Benny G.L."/>
            <person name="Blankenship S."/>
            <person name="Bonito G."/>
            <person name="Cuomo C."/>
            <person name="Desiro A."/>
            <person name="Gervers K.A."/>
            <person name="Hundley H."/>
            <person name="Kuo A."/>
            <person name="LaButti K."/>
            <person name="Lang B.F."/>
            <person name="Lipzen A."/>
            <person name="O'Donnell K."/>
            <person name="Pangilinan J."/>
            <person name="Reynolds N."/>
            <person name="Sandor L."/>
            <person name="Smith M.E."/>
            <person name="Tsang A."/>
            <person name="Grigoriev I.V."/>
            <person name="Stajich J.E."/>
            <person name="Spatafora J.W."/>
        </authorList>
    </citation>
    <scope>NUCLEOTIDE SEQUENCE</scope>
    <source>
        <strain evidence="14">RSA 2281</strain>
    </source>
</reference>
<comment type="similarity">
    <text evidence="2">Belongs to the glycosyl hydrolase 45 (cellulase K) family.</text>
</comment>
<dbReference type="EMBL" id="JAIXMP010000020">
    <property type="protein sequence ID" value="KAI9257337.1"/>
    <property type="molecule type" value="Genomic_DNA"/>
</dbReference>
<keyword evidence="6" id="KW-0136">Cellulose degradation</keyword>